<accession>A0A392VK44</accession>
<dbReference type="EMBL" id="LXQA011159185">
    <property type="protein sequence ID" value="MCI87165.1"/>
    <property type="molecule type" value="Genomic_DNA"/>
</dbReference>
<reference evidence="1 2" key="1">
    <citation type="journal article" date="2018" name="Front. Plant Sci.">
        <title>Red Clover (Trifolium pratense) and Zigzag Clover (T. medium) - A Picture of Genomic Similarities and Differences.</title>
        <authorList>
            <person name="Dluhosova J."/>
            <person name="Istvanek J."/>
            <person name="Nedelnik J."/>
            <person name="Repkova J."/>
        </authorList>
    </citation>
    <scope>NUCLEOTIDE SEQUENCE [LARGE SCALE GENOMIC DNA]</scope>
    <source>
        <strain evidence="2">cv. 10/8</strain>
        <tissue evidence="1">Leaf</tissue>
    </source>
</reference>
<evidence type="ECO:0000313" key="2">
    <source>
        <dbReference type="Proteomes" id="UP000265520"/>
    </source>
</evidence>
<organism evidence="1 2">
    <name type="scientific">Trifolium medium</name>
    <dbReference type="NCBI Taxonomy" id="97028"/>
    <lineage>
        <taxon>Eukaryota</taxon>
        <taxon>Viridiplantae</taxon>
        <taxon>Streptophyta</taxon>
        <taxon>Embryophyta</taxon>
        <taxon>Tracheophyta</taxon>
        <taxon>Spermatophyta</taxon>
        <taxon>Magnoliopsida</taxon>
        <taxon>eudicotyledons</taxon>
        <taxon>Gunneridae</taxon>
        <taxon>Pentapetalae</taxon>
        <taxon>rosids</taxon>
        <taxon>fabids</taxon>
        <taxon>Fabales</taxon>
        <taxon>Fabaceae</taxon>
        <taxon>Papilionoideae</taxon>
        <taxon>50 kb inversion clade</taxon>
        <taxon>NPAAA clade</taxon>
        <taxon>Hologalegina</taxon>
        <taxon>IRL clade</taxon>
        <taxon>Trifolieae</taxon>
        <taxon>Trifolium</taxon>
    </lineage>
</organism>
<dbReference type="Proteomes" id="UP000265520">
    <property type="component" value="Unassembled WGS sequence"/>
</dbReference>
<keyword evidence="2" id="KW-1185">Reference proteome</keyword>
<name>A0A392VK44_9FABA</name>
<comment type="caution">
    <text evidence="1">The sequence shown here is derived from an EMBL/GenBank/DDBJ whole genome shotgun (WGS) entry which is preliminary data.</text>
</comment>
<sequence length="17" mass="1965">MMATSDSRKIKIQTARK</sequence>
<dbReference type="AlphaFoldDB" id="A0A392VK44"/>
<proteinExistence type="predicted"/>
<evidence type="ECO:0000313" key="1">
    <source>
        <dbReference type="EMBL" id="MCI87165.1"/>
    </source>
</evidence>
<feature type="non-terminal residue" evidence="1">
    <location>
        <position position="17"/>
    </location>
</feature>
<protein>
    <submittedName>
        <fullName evidence="1">Uncharacterized protein</fullName>
    </submittedName>
</protein>